<accession>A0A9W6UU68</accession>
<feature type="region of interest" description="Disordered" evidence="1">
    <location>
        <begin position="31"/>
        <end position="53"/>
    </location>
</feature>
<protein>
    <submittedName>
        <fullName evidence="2">Uncharacterized protein</fullName>
    </submittedName>
</protein>
<evidence type="ECO:0000313" key="3">
    <source>
        <dbReference type="Proteomes" id="UP001165124"/>
    </source>
</evidence>
<gene>
    <name evidence="2" type="ORF">Arub01_18030</name>
</gene>
<organism evidence="2 3">
    <name type="scientific">Actinomadura rubrobrunea</name>
    <dbReference type="NCBI Taxonomy" id="115335"/>
    <lineage>
        <taxon>Bacteria</taxon>
        <taxon>Bacillati</taxon>
        <taxon>Actinomycetota</taxon>
        <taxon>Actinomycetes</taxon>
        <taxon>Streptosporangiales</taxon>
        <taxon>Thermomonosporaceae</taxon>
        <taxon>Actinomadura</taxon>
    </lineage>
</organism>
<reference evidence="2" key="1">
    <citation type="submission" date="2023-02" db="EMBL/GenBank/DDBJ databases">
        <title>Actinomadura rubrobrunea NBRC 14622.</title>
        <authorList>
            <person name="Ichikawa N."/>
            <person name="Sato H."/>
            <person name="Tonouchi N."/>
        </authorList>
    </citation>
    <scope>NUCLEOTIDE SEQUENCE</scope>
    <source>
        <strain evidence="2">NBRC 14622</strain>
    </source>
</reference>
<evidence type="ECO:0000313" key="2">
    <source>
        <dbReference type="EMBL" id="GLW63559.1"/>
    </source>
</evidence>
<keyword evidence="3" id="KW-1185">Reference proteome</keyword>
<sequence>MAKGLLATIARHTVGHRATGPRRLRLLQRLEAEGERKPRLPRQGGARTCSQRRTVTWQLQQTERRVQVDQAHLGLRRPAVQDGARRKPKLTSKTAHGRKAQAIWRGSARGVHSAGRQY</sequence>
<name>A0A9W6UU68_9ACTN</name>
<comment type="caution">
    <text evidence="2">The sequence shown here is derived from an EMBL/GenBank/DDBJ whole genome shotgun (WGS) entry which is preliminary data.</text>
</comment>
<feature type="region of interest" description="Disordered" evidence="1">
    <location>
        <begin position="77"/>
        <end position="118"/>
    </location>
</feature>
<proteinExistence type="predicted"/>
<dbReference type="Proteomes" id="UP001165124">
    <property type="component" value="Unassembled WGS sequence"/>
</dbReference>
<feature type="compositionally biased region" description="Basic residues" evidence="1">
    <location>
        <begin position="86"/>
        <end position="99"/>
    </location>
</feature>
<dbReference type="AlphaFoldDB" id="A0A9W6UU68"/>
<dbReference type="EMBL" id="BSRZ01000003">
    <property type="protein sequence ID" value="GLW63559.1"/>
    <property type="molecule type" value="Genomic_DNA"/>
</dbReference>
<evidence type="ECO:0000256" key="1">
    <source>
        <dbReference type="SAM" id="MobiDB-lite"/>
    </source>
</evidence>